<dbReference type="Proteomes" id="UP001497522">
    <property type="component" value="Chromosome 14"/>
</dbReference>
<reference evidence="2" key="1">
    <citation type="submission" date="2024-03" db="EMBL/GenBank/DDBJ databases">
        <authorList>
            <consortium name="ELIXIR-Norway"/>
            <consortium name="Elixir Norway"/>
        </authorList>
    </citation>
    <scope>NUCLEOTIDE SEQUENCE</scope>
</reference>
<evidence type="ECO:0000313" key="2">
    <source>
        <dbReference type="EMBL" id="CAK9864641.1"/>
    </source>
</evidence>
<name>A0ABP1AQK9_9BRYO</name>
<feature type="region of interest" description="Disordered" evidence="1">
    <location>
        <begin position="1"/>
        <end position="136"/>
    </location>
</feature>
<keyword evidence="3" id="KW-1185">Reference proteome</keyword>
<sequence length="136" mass="15715">MQKSMNEDEKKQTSTSEVTNEDEKEKQASTHEDEKKQTSTNELTNEDEKEKQVSTHEDENNQVWKKEDQIIKRSTTNEDEKKKATRGSRRGQTTTKISIVGDERGRREDGIDERGREGDDEKWGNRRLAPLDSSSS</sequence>
<feature type="compositionally biased region" description="Basic and acidic residues" evidence="1">
    <location>
        <begin position="46"/>
        <end position="82"/>
    </location>
</feature>
<protein>
    <submittedName>
        <fullName evidence="2">Uncharacterized protein</fullName>
    </submittedName>
</protein>
<accession>A0ABP1AQK9</accession>
<evidence type="ECO:0000256" key="1">
    <source>
        <dbReference type="SAM" id="MobiDB-lite"/>
    </source>
</evidence>
<proteinExistence type="predicted"/>
<feature type="compositionally biased region" description="Basic and acidic residues" evidence="1">
    <location>
        <begin position="101"/>
        <end position="124"/>
    </location>
</feature>
<organism evidence="2 3">
    <name type="scientific">Sphagnum jensenii</name>
    <dbReference type="NCBI Taxonomy" id="128206"/>
    <lineage>
        <taxon>Eukaryota</taxon>
        <taxon>Viridiplantae</taxon>
        <taxon>Streptophyta</taxon>
        <taxon>Embryophyta</taxon>
        <taxon>Bryophyta</taxon>
        <taxon>Sphagnophytina</taxon>
        <taxon>Sphagnopsida</taxon>
        <taxon>Sphagnales</taxon>
        <taxon>Sphagnaceae</taxon>
        <taxon>Sphagnum</taxon>
    </lineage>
</organism>
<feature type="compositionally biased region" description="Basic and acidic residues" evidence="1">
    <location>
        <begin position="1"/>
        <end position="12"/>
    </location>
</feature>
<gene>
    <name evidence="2" type="ORF">CSSPJE1EN2_LOCUS7636</name>
</gene>
<evidence type="ECO:0000313" key="3">
    <source>
        <dbReference type="Proteomes" id="UP001497522"/>
    </source>
</evidence>
<feature type="compositionally biased region" description="Basic and acidic residues" evidence="1">
    <location>
        <begin position="21"/>
        <end position="37"/>
    </location>
</feature>
<dbReference type="EMBL" id="OZ023715">
    <property type="protein sequence ID" value="CAK9864641.1"/>
    <property type="molecule type" value="Genomic_DNA"/>
</dbReference>